<dbReference type="EMBL" id="NBII01000005">
    <property type="protein sequence ID" value="PAV18478.1"/>
    <property type="molecule type" value="Genomic_DNA"/>
</dbReference>
<accession>A0A286UG19</accession>
<feature type="transmembrane region" description="Helical" evidence="6">
    <location>
        <begin position="132"/>
        <end position="152"/>
    </location>
</feature>
<dbReference type="SUPFAM" id="SSF103481">
    <property type="entry name" value="Multidrug resistance efflux transporter EmrE"/>
    <property type="match status" value="1"/>
</dbReference>
<keyword evidence="8" id="KW-1185">Reference proteome</keyword>
<feature type="transmembrane region" description="Helical" evidence="6">
    <location>
        <begin position="237"/>
        <end position="264"/>
    </location>
</feature>
<dbReference type="InterPro" id="IPR037185">
    <property type="entry name" value="EmrE-like"/>
</dbReference>
<evidence type="ECO:0000256" key="2">
    <source>
        <dbReference type="ARBA" id="ARBA00022692"/>
    </source>
</evidence>
<evidence type="ECO:0000256" key="6">
    <source>
        <dbReference type="SAM" id="Phobius"/>
    </source>
</evidence>
<proteinExistence type="predicted"/>
<keyword evidence="3 6" id="KW-1133">Transmembrane helix</keyword>
<evidence type="ECO:0000256" key="1">
    <source>
        <dbReference type="ARBA" id="ARBA00004141"/>
    </source>
</evidence>
<feature type="transmembrane region" description="Helical" evidence="6">
    <location>
        <begin position="202"/>
        <end position="225"/>
    </location>
</feature>
<feature type="compositionally biased region" description="Basic and acidic residues" evidence="5">
    <location>
        <begin position="463"/>
        <end position="472"/>
    </location>
</feature>
<sequence length="644" mass="69450">MSSTSSTTASSTTSAAASASTSTTSTISLGSNLKVVGIILAVTSGVLIGTSFVFKKKGLLRSQAGGVAGEGVAYLKSPLWWTGMIMMILGELCNFAAYAFVEALVVTPLGALSVVICAILSSWILKETLTFFGWLGCALCILGSVIIAFNGPSESTTGQIREFEKLFISPGFLAYTSVLIAVALVIIFYFGPKYGKKSMLWYIMVCSMIGGISVSVTTGLGSAIVTTAMGDNQFNYWFIYFLMAFVAVTLLTEVYYLNVALALFNTAMVTPTYYVIFTFFSMITTVILFKGLKATASQILTIVMAFLVICCGITILQMSKIDPTELGKKLDRRSTLLLQASRSNTAKMNEKDLSAVEDPGIDSIRGSFGPLGSMIRARSARRMSMSSRTGQSIYSHSGESQFEGLRRHQLYDAPMPSISVNGSEGGSVFADSTLTHPRTPTIKFGSEEVVHKYPVKGKGSELATHERREVSHRTTSPSQFSMNTMSIIDEEASTKKSPGALDNLPLKQPRPQRVSPGLPLLPPEDDYVITGTPRTAPATMFVSQKGLPRDPFVDSPATSTGASFTSVSSPLPSRSRFSPPSDEESPSSWRLGRGHRRQLSDKKYPKGADDKEESVSLVRSPSPESVTLPSDEEDPSRYGGIRLE</sequence>
<feature type="transmembrane region" description="Helical" evidence="6">
    <location>
        <begin position="79"/>
        <end position="100"/>
    </location>
</feature>
<comment type="caution">
    <text evidence="7">The sequence shown here is derived from an EMBL/GenBank/DDBJ whole genome shotgun (WGS) entry which is preliminary data.</text>
</comment>
<dbReference type="Pfam" id="PF05653">
    <property type="entry name" value="Mg_trans_NIPA"/>
    <property type="match status" value="1"/>
</dbReference>
<dbReference type="InterPro" id="IPR008521">
    <property type="entry name" value="Mg_trans_NIPA"/>
</dbReference>
<feature type="compositionally biased region" description="Basic and acidic residues" evidence="5">
    <location>
        <begin position="598"/>
        <end position="609"/>
    </location>
</feature>
<name>A0A286UG19_9AGAM</name>
<evidence type="ECO:0000256" key="3">
    <source>
        <dbReference type="ARBA" id="ARBA00022989"/>
    </source>
</evidence>
<keyword evidence="4 6" id="KW-0472">Membrane</keyword>
<dbReference type="AlphaFoldDB" id="A0A286UG19"/>
<comment type="subcellular location">
    <subcellularLocation>
        <location evidence="1">Membrane</location>
        <topology evidence="1">Multi-pass membrane protein</topology>
    </subcellularLocation>
</comment>
<feature type="compositionally biased region" description="Polar residues" evidence="5">
    <location>
        <begin position="617"/>
        <end position="628"/>
    </location>
</feature>
<dbReference type="Proteomes" id="UP000217199">
    <property type="component" value="Unassembled WGS sequence"/>
</dbReference>
<feature type="transmembrane region" description="Helical" evidence="6">
    <location>
        <begin position="35"/>
        <end position="54"/>
    </location>
</feature>
<keyword evidence="2 6" id="KW-0812">Transmembrane</keyword>
<feature type="transmembrane region" description="Helical" evidence="6">
    <location>
        <begin position="106"/>
        <end position="125"/>
    </location>
</feature>
<evidence type="ECO:0000313" key="7">
    <source>
        <dbReference type="EMBL" id="PAV18478.1"/>
    </source>
</evidence>
<gene>
    <name evidence="7" type="ORF">PNOK_0532000</name>
</gene>
<feature type="transmembrane region" description="Helical" evidence="6">
    <location>
        <begin position="172"/>
        <end position="190"/>
    </location>
</feature>
<feature type="transmembrane region" description="Helical" evidence="6">
    <location>
        <begin position="271"/>
        <end position="289"/>
    </location>
</feature>
<dbReference type="GO" id="GO:0016020">
    <property type="term" value="C:membrane"/>
    <property type="evidence" value="ECO:0007669"/>
    <property type="project" value="UniProtKB-SubCell"/>
</dbReference>
<organism evidence="7 8">
    <name type="scientific">Pyrrhoderma noxium</name>
    <dbReference type="NCBI Taxonomy" id="2282107"/>
    <lineage>
        <taxon>Eukaryota</taxon>
        <taxon>Fungi</taxon>
        <taxon>Dikarya</taxon>
        <taxon>Basidiomycota</taxon>
        <taxon>Agaricomycotina</taxon>
        <taxon>Agaricomycetes</taxon>
        <taxon>Hymenochaetales</taxon>
        <taxon>Hymenochaetaceae</taxon>
        <taxon>Pyrrhoderma</taxon>
    </lineage>
</organism>
<evidence type="ECO:0000313" key="8">
    <source>
        <dbReference type="Proteomes" id="UP000217199"/>
    </source>
</evidence>
<dbReference type="PANTHER" id="PTHR12570">
    <property type="match status" value="1"/>
</dbReference>
<protein>
    <submittedName>
        <fullName evidence="7">Uncharacterized protein</fullName>
    </submittedName>
</protein>
<feature type="compositionally biased region" description="Polar residues" evidence="5">
    <location>
        <begin position="473"/>
        <end position="486"/>
    </location>
</feature>
<dbReference type="OrthoDB" id="6428174at2759"/>
<evidence type="ECO:0000256" key="5">
    <source>
        <dbReference type="SAM" id="MobiDB-lite"/>
    </source>
</evidence>
<dbReference type="PANTHER" id="PTHR12570:SF92">
    <property type="entry name" value="SPICHTHYIN, ISOFORM B"/>
    <property type="match status" value="1"/>
</dbReference>
<reference evidence="7 8" key="1">
    <citation type="journal article" date="2017" name="Mol. Ecol.">
        <title>Comparative and population genomic landscape of Phellinus noxius: A hypervariable fungus causing root rot in trees.</title>
        <authorList>
            <person name="Chung C.L."/>
            <person name="Lee T.J."/>
            <person name="Akiba M."/>
            <person name="Lee H.H."/>
            <person name="Kuo T.H."/>
            <person name="Liu D."/>
            <person name="Ke H.M."/>
            <person name="Yokoi T."/>
            <person name="Roa M.B."/>
            <person name="Lu M.J."/>
            <person name="Chang Y.Y."/>
            <person name="Ann P.J."/>
            <person name="Tsai J.N."/>
            <person name="Chen C.Y."/>
            <person name="Tzean S.S."/>
            <person name="Ota Y."/>
            <person name="Hattori T."/>
            <person name="Sahashi N."/>
            <person name="Liou R.F."/>
            <person name="Kikuchi T."/>
            <person name="Tsai I.J."/>
        </authorList>
    </citation>
    <scope>NUCLEOTIDE SEQUENCE [LARGE SCALE GENOMIC DNA]</scope>
    <source>
        <strain evidence="7 8">FFPRI411160</strain>
    </source>
</reference>
<dbReference type="GO" id="GO:0015095">
    <property type="term" value="F:magnesium ion transmembrane transporter activity"/>
    <property type="evidence" value="ECO:0007669"/>
    <property type="project" value="InterPro"/>
</dbReference>
<evidence type="ECO:0000256" key="4">
    <source>
        <dbReference type="ARBA" id="ARBA00023136"/>
    </source>
</evidence>
<dbReference type="InParanoid" id="A0A286UG19"/>
<feature type="region of interest" description="Disordered" evidence="5">
    <location>
        <begin position="457"/>
        <end position="644"/>
    </location>
</feature>
<feature type="transmembrane region" description="Helical" evidence="6">
    <location>
        <begin position="295"/>
        <end position="316"/>
    </location>
</feature>
<feature type="compositionally biased region" description="Low complexity" evidence="5">
    <location>
        <begin position="563"/>
        <end position="580"/>
    </location>
</feature>